<dbReference type="GO" id="GO:0004034">
    <property type="term" value="F:aldose 1-epimerase activity"/>
    <property type="evidence" value="ECO:0007669"/>
    <property type="project" value="UniProtKB-EC"/>
</dbReference>
<accession>A0A4Y1X017</accession>
<evidence type="ECO:0000256" key="8">
    <source>
        <dbReference type="PIRNR" id="PIRNR005096"/>
    </source>
</evidence>
<dbReference type="Gene3D" id="2.70.98.10">
    <property type="match status" value="1"/>
</dbReference>
<dbReference type="PANTHER" id="PTHR10091">
    <property type="entry name" value="ALDOSE-1-EPIMERASE"/>
    <property type="match status" value="1"/>
</dbReference>
<evidence type="ECO:0000313" key="12">
    <source>
        <dbReference type="EMBL" id="BBL06647.1"/>
    </source>
</evidence>
<feature type="active site" description="Proton acceptor" evidence="9">
    <location>
        <position position="340"/>
    </location>
</feature>
<name>A0A4Y1X017_9BACT</name>
<dbReference type="GO" id="GO:0005737">
    <property type="term" value="C:cytoplasm"/>
    <property type="evidence" value="ECO:0007669"/>
    <property type="project" value="TreeGrafter"/>
</dbReference>
<dbReference type="GeneID" id="98673262"/>
<sequence length="375" mass="41631">MKRTLIAAALLLAACGSDTETDEIRLLPAEAFRRTVDGKAVELYTLRAGDIALQATNYGGRVVALWTPDREGRYEDIVLGYESLDRYIDNRGERFLGAVVGPYANRIAGGRFTLDGKQYTLPTNDHGQTLHGGMTGLDRVVWDVVSADERQLVLGYLHKDGEEGFPGNLRIRMTYSVTPENEFRVDYEATTDAPTVVNLSHHSFFNLKGEGNGTVLDNELTLRASRTTPVDSLLIPTGETADVTGTPFDFREPHAIGERIGADDPQLRNARGYDHNWIADRTTDGDVEFVARLREPTTGRTLEVWSDQPAIQFYCGNFFDGSSVGKTGKPLRYRESVALETQKYPDSPNHPAFPSTTLRPGETYTHTCIYRFGAE</sequence>
<evidence type="ECO:0000313" key="13">
    <source>
        <dbReference type="Proteomes" id="UP000319374"/>
    </source>
</evidence>
<dbReference type="PIRSF" id="PIRSF005096">
    <property type="entry name" value="GALM"/>
    <property type="match status" value="1"/>
</dbReference>
<dbReference type="GO" id="GO:0033499">
    <property type="term" value="P:galactose catabolic process via UDP-galactose, Leloir pathway"/>
    <property type="evidence" value="ECO:0007669"/>
    <property type="project" value="TreeGrafter"/>
</dbReference>
<evidence type="ECO:0000256" key="4">
    <source>
        <dbReference type="ARBA" id="ARBA00011245"/>
    </source>
</evidence>
<evidence type="ECO:0000256" key="1">
    <source>
        <dbReference type="ARBA" id="ARBA00001913"/>
    </source>
</evidence>
<reference evidence="13" key="1">
    <citation type="submission" date="2019-06" db="EMBL/GenBank/DDBJ databases">
        <title>Alistipes onderdonkii subsp. vulgaris subsp. nov., Alistipes dispar sp. nov. and Alistipes communis sp. nov., isolated from human faeces, and creation of Alistipes onderdonkii subsp. onderdonkii subsp. nov.</title>
        <authorList>
            <person name="Sakamoto M."/>
            <person name="Ikeyama N."/>
            <person name="Ogata Y."/>
            <person name="Suda W."/>
            <person name="Iino T."/>
            <person name="Hattori M."/>
            <person name="Ohkuma M."/>
        </authorList>
    </citation>
    <scope>NUCLEOTIDE SEQUENCE [LARGE SCALE GENOMIC DNA]</scope>
    <source>
        <strain evidence="13">5CPEGH6</strain>
    </source>
</reference>
<dbReference type="InterPro" id="IPR047215">
    <property type="entry name" value="Galactose_mutarotase-like"/>
</dbReference>
<dbReference type="NCBIfam" id="NF008277">
    <property type="entry name" value="PRK11055.1"/>
    <property type="match status" value="1"/>
</dbReference>
<keyword evidence="13" id="KW-1185">Reference proteome</keyword>
<evidence type="ECO:0000256" key="6">
    <source>
        <dbReference type="ARBA" id="ARBA00023235"/>
    </source>
</evidence>
<dbReference type="AlphaFoldDB" id="A0A4Y1X017"/>
<comment type="pathway">
    <text evidence="2 8">Carbohydrate metabolism; hexose metabolism.</text>
</comment>
<protein>
    <recommendedName>
        <fullName evidence="8">Aldose 1-epimerase</fullName>
        <ecNumber evidence="8">5.1.3.3</ecNumber>
    </recommendedName>
</protein>
<dbReference type="UniPathway" id="UPA00242"/>
<keyword evidence="6 8" id="KW-0413">Isomerase</keyword>
<evidence type="ECO:0000256" key="7">
    <source>
        <dbReference type="ARBA" id="ARBA00023277"/>
    </source>
</evidence>
<dbReference type="EC" id="5.1.3.3" evidence="8"/>
<keyword evidence="5" id="KW-0106">Calcium</keyword>
<proteinExistence type="inferred from homology"/>
<comment type="cofactor">
    <cofactor evidence="1">
        <name>Ca(2+)</name>
        <dbReference type="ChEBI" id="CHEBI:29108"/>
    </cofactor>
</comment>
<dbReference type="InterPro" id="IPR011013">
    <property type="entry name" value="Gal_mutarotase_sf_dom"/>
</dbReference>
<evidence type="ECO:0000256" key="10">
    <source>
        <dbReference type="PIRSR" id="PIRSR005096-2"/>
    </source>
</evidence>
<dbReference type="KEGG" id="ada:A5CPEGH6_12850"/>
<feature type="binding site" evidence="10">
    <location>
        <position position="274"/>
    </location>
    <ligand>
        <name>beta-D-galactose</name>
        <dbReference type="ChEBI" id="CHEBI:27667"/>
    </ligand>
</feature>
<organism evidence="12 13">
    <name type="scientific">Alistipes dispar</name>
    <dbReference type="NCBI Taxonomy" id="2585119"/>
    <lineage>
        <taxon>Bacteria</taxon>
        <taxon>Pseudomonadati</taxon>
        <taxon>Bacteroidota</taxon>
        <taxon>Bacteroidia</taxon>
        <taxon>Bacteroidales</taxon>
        <taxon>Rikenellaceae</taxon>
        <taxon>Alistipes</taxon>
    </lineage>
</organism>
<feature type="active site" description="Proton donor" evidence="9">
    <location>
        <position position="202"/>
    </location>
</feature>
<dbReference type="GO" id="GO:0030246">
    <property type="term" value="F:carbohydrate binding"/>
    <property type="evidence" value="ECO:0007669"/>
    <property type="project" value="InterPro"/>
</dbReference>
<dbReference type="OrthoDB" id="9779408at2"/>
<dbReference type="Proteomes" id="UP000319374">
    <property type="component" value="Chromosome"/>
</dbReference>
<dbReference type="Pfam" id="PF01263">
    <property type="entry name" value="Aldose_epim"/>
    <property type="match status" value="1"/>
</dbReference>
<evidence type="ECO:0000256" key="3">
    <source>
        <dbReference type="ARBA" id="ARBA00006206"/>
    </source>
</evidence>
<evidence type="ECO:0000256" key="5">
    <source>
        <dbReference type="ARBA" id="ARBA00022837"/>
    </source>
</evidence>
<dbReference type="PANTHER" id="PTHR10091:SF0">
    <property type="entry name" value="GALACTOSE MUTAROTASE"/>
    <property type="match status" value="1"/>
</dbReference>
<keyword evidence="7 8" id="KW-0119">Carbohydrate metabolism</keyword>
<evidence type="ECO:0000256" key="9">
    <source>
        <dbReference type="PIRSR" id="PIRSR005096-1"/>
    </source>
</evidence>
<dbReference type="InterPro" id="IPR014718">
    <property type="entry name" value="GH-type_carb-bd"/>
</dbReference>
<dbReference type="CDD" id="cd09019">
    <property type="entry name" value="galactose_mutarotase_like"/>
    <property type="match status" value="1"/>
</dbReference>
<dbReference type="PROSITE" id="PS51257">
    <property type="entry name" value="PROKAR_LIPOPROTEIN"/>
    <property type="match status" value="1"/>
</dbReference>
<evidence type="ECO:0000256" key="2">
    <source>
        <dbReference type="ARBA" id="ARBA00005028"/>
    </source>
</evidence>
<comment type="subunit">
    <text evidence="4">Monomer.</text>
</comment>
<feature type="binding site" evidence="11">
    <location>
        <begin position="105"/>
        <end position="106"/>
    </location>
    <ligand>
        <name>beta-D-galactose</name>
        <dbReference type="ChEBI" id="CHEBI:27667"/>
    </ligand>
</feature>
<dbReference type="GO" id="GO:0006006">
    <property type="term" value="P:glucose metabolic process"/>
    <property type="evidence" value="ECO:0007669"/>
    <property type="project" value="TreeGrafter"/>
</dbReference>
<dbReference type="SUPFAM" id="SSF74650">
    <property type="entry name" value="Galactose mutarotase-like"/>
    <property type="match status" value="1"/>
</dbReference>
<dbReference type="EMBL" id="AP019736">
    <property type="protein sequence ID" value="BBL06647.1"/>
    <property type="molecule type" value="Genomic_DNA"/>
</dbReference>
<dbReference type="InterPro" id="IPR008183">
    <property type="entry name" value="Aldose_1/G6P_1-epimerase"/>
</dbReference>
<dbReference type="InterPro" id="IPR015443">
    <property type="entry name" value="Aldose_1-epimerase"/>
</dbReference>
<comment type="catalytic activity">
    <reaction evidence="8">
        <text>alpha-D-glucose = beta-D-glucose</text>
        <dbReference type="Rhea" id="RHEA:10264"/>
        <dbReference type="ChEBI" id="CHEBI:15903"/>
        <dbReference type="ChEBI" id="CHEBI:17925"/>
        <dbReference type="EC" id="5.1.3.3"/>
    </reaction>
</comment>
<gene>
    <name evidence="12" type="ORF">A5CPEGH6_12850</name>
</gene>
<dbReference type="RefSeq" id="WP_141428445.1">
    <property type="nucleotide sequence ID" value="NZ_AP019736.1"/>
</dbReference>
<comment type="similarity">
    <text evidence="3 8">Belongs to the aldose epimerase family.</text>
</comment>
<evidence type="ECO:0000256" key="11">
    <source>
        <dbReference type="PIRSR" id="PIRSR005096-3"/>
    </source>
</evidence>